<evidence type="ECO:0000259" key="1">
    <source>
        <dbReference type="Pfam" id="PF23153"/>
    </source>
</evidence>
<comment type="caution">
    <text evidence="2">The sequence shown here is derived from an EMBL/GenBank/DDBJ whole genome shotgun (WGS) entry which is preliminary data.</text>
</comment>
<dbReference type="InterPro" id="IPR056279">
    <property type="entry name" value="Aip3p_Bud6_N"/>
</dbReference>
<feature type="domain" description="Aip3p/Bud6 N-terminal" evidence="1">
    <location>
        <begin position="11"/>
        <end position="62"/>
    </location>
</feature>
<dbReference type="Proteomes" id="UP000252139">
    <property type="component" value="Unassembled WGS sequence"/>
</dbReference>
<evidence type="ECO:0000313" key="2">
    <source>
        <dbReference type="EMBL" id="RCH90315.1"/>
    </source>
</evidence>
<reference evidence="2 3" key="1">
    <citation type="journal article" date="2018" name="G3 (Bethesda)">
        <title>Phylogenetic and Phylogenomic Definition of Rhizopus Species.</title>
        <authorList>
            <person name="Gryganskyi A.P."/>
            <person name="Golan J."/>
            <person name="Dolatabadi S."/>
            <person name="Mondo S."/>
            <person name="Robb S."/>
            <person name="Idnurm A."/>
            <person name="Muszewska A."/>
            <person name="Steczkiewicz K."/>
            <person name="Masonjones S."/>
            <person name="Liao H.L."/>
            <person name="Gajdeczka M.T."/>
            <person name="Anike F."/>
            <person name="Vuek A."/>
            <person name="Anishchenko I.M."/>
            <person name="Voigt K."/>
            <person name="de Hoog G.S."/>
            <person name="Smith M.E."/>
            <person name="Heitman J."/>
            <person name="Vilgalys R."/>
            <person name="Stajich J.E."/>
        </authorList>
    </citation>
    <scope>NUCLEOTIDE SEQUENCE [LARGE SCALE GENOMIC DNA]</scope>
    <source>
        <strain evidence="2 3">CBS 357.93</strain>
    </source>
</reference>
<proteinExistence type="predicted"/>
<accession>A0A367JKA6</accession>
<organism evidence="2 3">
    <name type="scientific">Rhizopus azygosporus</name>
    <name type="common">Rhizopus microsporus var. azygosporus</name>
    <dbReference type="NCBI Taxonomy" id="86630"/>
    <lineage>
        <taxon>Eukaryota</taxon>
        <taxon>Fungi</taxon>
        <taxon>Fungi incertae sedis</taxon>
        <taxon>Mucoromycota</taxon>
        <taxon>Mucoromycotina</taxon>
        <taxon>Mucoromycetes</taxon>
        <taxon>Mucorales</taxon>
        <taxon>Mucorineae</taxon>
        <taxon>Rhizopodaceae</taxon>
        <taxon>Rhizopus</taxon>
    </lineage>
</organism>
<protein>
    <recommendedName>
        <fullName evidence="1">Aip3p/Bud6 N-terminal domain-containing protein</fullName>
    </recommendedName>
</protein>
<gene>
    <name evidence="2" type="ORF">CU097_010286</name>
</gene>
<name>A0A367JKA6_RHIAZ</name>
<dbReference type="Pfam" id="PF23153">
    <property type="entry name" value="Aip3p_Bud6_N"/>
    <property type="match status" value="1"/>
</dbReference>
<dbReference type="EMBL" id="PJQL01001141">
    <property type="protein sequence ID" value="RCH90315.1"/>
    <property type="molecule type" value="Genomic_DNA"/>
</dbReference>
<dbReference type="OrthoDB" id="783096at2759"/>
<keyword evidence="3" id="KW-1185">Reference proteome</keyword>
<evidence type="ECO:0000313" key="3">
    <source>
        <dbReference type="Proteomes" id="UP000252139"/>
    </source>
</evidence>
<dbReference type="AlphaFoldDB" id="A0A367JKA6"/>
<sequence length="67" mass="7603">MSPSSPASEIEQSVSKLLQATKKLLESLTAWSFGELPDNQVHQDYQTLDTHFSHISRTFELLLLPME</sequence>